<evidence type="ECO:0000313" key="3">
    <source>
        <dbReference type="Proteomes" id="UP001500889"/>
    </source>
</evidence>
<dbReference type="Pfam" id="PF06313">
    <property type="entry name" value="ACP53EA"/>
    <property type="match status" value="1"/>
</dbReference>
<dbReference type="AlphaFoldDB" id="A0AAU9GFP6"/>
<feature type="signal peptide" evidence="1">
    <location>
        <begin position="1"/>
        <end position="18"/>
    </location>
</feature>
<proteinExistence type="predicted"/>
<feature type="chain" id="PRO_5043459868" description="Accessory gland protein" evidence="1">
    <location>
        <begin position="19"/>
        <end position="120"/>
    </location>
</feature>
<keyword evidence="1" id="KW-0732">Signal</keyword>
<dbReference type="InterPro" id="IPR009392">
    <property type="entry name" value="ACP53EA"/>
</dbReference>
<evidence type="ECO:0008006" key="4">
    <source>
        <dbReference type="Google" id="ProtNLM"/>
    </source>
</evidence>
<name>A0AAU9GFP6_DROMD</name>
<gene>
    <name evidence="2" type="ORF">DMAD_04963</name>
</gene>
<sequence length="120" mass="13753">MHLIKISLLLSLMALCHTSQVQGISAKFSKSLKCLETINEGVALVMENSIDTVKILVLCIDYRPRMDHSASFLKYIRIVHQFAKKAIYHKPDCLIQLFAVAVELLRPVERELDRLHCFDD</sequence>
<keyword evidence="3" id="KW-1185">Reference proteome</keyword>
<protein>
    <recommendedName>
        <fullName evidence="4">Accessory gland protein</fullName>
    </recommendedName>
</protein>
<reference evidence="2 3" key="1">
    <citation type="submission" date="2024-02" db="EMBL/GenBank/DDBJ databases">
        <title>A chromosome-level genome assembly of Drosophila madeirensis, a fruit fly species endemic to Madeira island.</title>
        <authorList>
            <person name="Tomihara K."/>
            <person name="Llopart A."/>
            <person name="Yamamoto D."/>
        </authorList>
    </citation>
    <scope>NUCLEOTIDE SEQUENCE [LARGE SCALE GENOMIC DNA]</scope>
    <source>
        <strain evidence="2 3">RF1</strain>
    </source>
</reference>
<dbReference type="EMBL" id="AP029267">
    <property type="protein sequence ID" value="BFG06455.1"/>
    <property type="molecule type" value="Genomic_DNA"/>
</dbReference>
<accession>A0AAU9GFP6</accession>
<dbReference type="Proteomes" id="UP001500889">
    <property type="component" value="Chromosome E"/>
</dbReference>
<organism evidence="2 3">
    <name type="scientific">Drosophila madeirensis</name>
    <name type="common">Fruit fly</name>
    <dbReference type="NCBI Taxonomy" id="30013"/>
    <lineage>
        <taxon>Eukaryota</taxon>
        <taxon>Metazoa</taxon>
        <taxon>Ecdysozoa</taxon>
        <taxon>Arthropoda</taxon>
        <taxon>Hexapoda</taxon>
        <taxon>Insecta</taxon>
        <taxon>Pterygota</taxon>
        <taxon>Neoptera</taxon>
        <taxon>Endopterygota</taxon>
        <taxon>Diptera</taxon>
        <taxon>Brachycera</taxon>
        <taxon>Muscomorpha</taxon>
        <taxon>Ephydroidea</taxon>
        <taxon>Drosophilidae</taxon>
        <taxon>Drosophila</taxon>
        <taxon>Sophophora</taxon>
    </lineage>
</organism>
<evidence type="ECO:0000313" key="2">
    <source>
        <dbReference type="EMBL" id="BFG06455.1"/>
    </source>
</evidence>
<evidence type="ECO:0000256" key="1">
    <source>
        <dbReference type="SAM" id="SignalP"/>
    </source>
</evidence>